<evidence type="ECO:0000256" key="2">
    <source>
        <dbReference type="SAM" id="MobiDB-lite"/>
    </source>
</evidence>
<dbReference type="GO" id="GO:0004190">
    <property type="term" value="F:aspartic-type endopeptidase activity"/>
    <property type="evidence" value="ECO:0007669"/>
    <property type="project" value="InterPro"/>
</dbReference>
<feature type="signal peptide" evidence="3">
    <location>
        <begin position="1"/>
        <end position="18"/>
    </location>
</feature>
<feature type="region of interest" description="Disordered" evidence="2">
    <location>
        <begin position="444"/>
        <end position="473"/>
    </location>
</feature>
<dbReference type="InterPro" id="IPR033121">
    <property type="entry name" value="PEPTIDASE_A1"/>
</dbReference>
<evidence type="ECO:0000259" key="4">
    <source>
        <dbReference type="PROSITE" id="PS51767"/>
    </source>
</evidence>
<name>A0A8I3AR69_VERLO</name>
<evidence type="ECO:0000313" key="6">
    <source>
        <dbReference type="Proteomes" id="UP000689129"/>
    </source>
</evidence>
<dbReference type="PANTHER" id="PTHR47966">
    <property type="entry name" value="BETA-SITE APP-CLEAVING ENZYME, ISOFORM A-RELATED"/>
    <property type="match status" value="1"/>
</dbReference>
<feature type="compositionally biased region" description="Gly residues" evidence="2">
    <location>
        <begin position="460"/>
        <end position="470"/>
    </location>
</feature>
<reference evidence="5" key="1">
    <citation type="journal article" date="2021" name="Mol. Plant Pathol.">
        <title>A 20-kb lineage-specific genomic region tames virulence in pathogenic amphidiploid Verticillium longisporum.</title>
        <authorList>
            <person name="Harting R."/>
            <person name="Starke J."/>
            <person name="Kusch H."/>
            <person name="Poggeler S."/>
            <person name="Maurus I."/>
            <person name="Schluter R."/>
            <person name="Landesfeind M."/>
            <person name="Bulla I."/>
            <person name="Nowrousian M."/>
            <person name="de Jonge R."/>
            <person name="Stahlhut G."/>
            <person name="Hoff K.J."/>
            <person name="Asshauer K.P."/>
            <person name="Thurmer A."/>
            <person name="Stanke M."/>
            <person name="Daniel R."/>
            <person name="Morgenstern B."/>
            <person name="Thomma B.P.H.J."/>
            <person name="Kronstad J.W."/>
            <person name="Braus-Stromeyer S.A."/>
            <person name="Braus G.H."/>
        </authorList>
    </citation>
    <scope>NUCLEOTIDE SEQUENCE</scope>
    <source>
        <strain evidence="5">Vl32</strain>
    </source>
</reference>
<evidence type="ECO:0000256" key="3">
    <source>
        <dbReference type="SAM" id="SignalP"/>
    </source>
</evidence>
<feature type="active site" evidence="1">
    <location>
        <position position="318"/>
    </location>
</feature>
<dbReference type="Proteomes" id="UP000689129">
    <property type="component" value="Unassembled WGS sequence"/>
</dbReference>
<sequence length="498" mass="52704">MGLLQNVLLLSLTSTSLALSAARDDKASSASSNTNAAPLSLPVYQDVRIQSLEKLRRRSKRQVDNTNVQIINVTSTSYLIELDLGSPAQTVRVAIDTGSSELWVNPNCDNAGSSSQAQICDTYGHYRPADSDTSRVSQTQNTISYGKGDVALQYVSDRIAIPGSDIKLDQVIFGYGLDSQDLTMGILGLSFGDGINMQYPSVVDEMVNQNVTRTHAFGVALGTKPSVVDEMVNQNVTRTHAFGVALGTKDEPTGSGVISFGGVDTKKFSGDLHTMPILGPQNGERLRRYWVQMDSVGLSTPDSDSSSYRNSSLPVFFDTGATLSYLPSGLIADIASDLGGRMDTSVNLYIVPCNMEGSIDFTFDGYTVKVPLEEFIWDVGQNTCVLGADSADDGSYILGDSFLRSVYTVFDMDTPALHFAPYVNCGTNLQMIPAGANETQKFTGECDASEGNTSSSGNSNSGGGSNGGSSNGDSAAGHLTPAAAWVAMAGVAVAMFLS</sequence>
<accession>A0A8I3AR69</accession>
<feature type="chain" id="PRO_5034182125" evidence="3">
    <location>
        <begin position="19"/>
        <end position="498"/>
    </location>
</feature>
<keyword evidence="3" id="KW-0732">Signal</keyword>
<protein>
    <submittedName>
        <fullName evidence="5">Aspartic-type endopeptidase OPSB like protein</fullName>
    </submittedName>
</protein>
<organism evidence="5 6">
    <name type="scientific">Verticillium longisporum</name>
    <name type="common">Verticillium dahliae var. longisporum</name>
    <dbReference type="NCBI Taxonomy" id="100787"/>
    <lineage>
        <taxon>Eukaryota</taxon>
        <taxon>Fungi</taxon>
        <taxon>Dikarya</taxon>
        <taxon>Ascomycota</taxon>
        <taxon>Pezizomycotina</taxon>
        <taxon>Sordariomycetes</taxon>
        <taxon>Hypocreomycetidae</taxon>
        <taxon>Glomerellales</taxon>
        <taxon>Plectosphaerellaceae</taxon>
        <taxon>Verticillium</taxon>
    </lineage>
</organism>
<gene>
    <name evidence="5" type="ORF">HYQ45_010366</name>
</gene>
<dbReference type="InterPro" id="IPR001461">
    <property type="entry name" value="Aspartic_peptidase_A1"/>
</dbReference>
<dbReference type="EMBL" id="JAEMWZ010000218">
    <property type="protein sequence ID" value="KAG7130893.1"/>
    <property type="molecule type" value="Genomic_DNA"/>
</dbReference>
<proteinExistence type="predicted"/>
<evidence type="ECO:0000313" key="5">
    <source>
        <dbReference type="EMBL" id="KAG7130893.1"/>
    </source>
</evidence>
<dbReference type="OrthoDB" id="771136at2759"/>
<dbReference type="AlphaFoldDB" id="A0A8I3AR69"/>
<evidence type="ECO:0000256" key="1">
    <source>
        <dbReference type="PIRSR" id="PIRSR601461-1"/>
    </source>
</evidence>
<comment type="caution">
    <text evidence="5">The sequence shown here is derived from an EMBL/GenBank/DDBJ whole genome shotgun (WGS) entry which is preliminary data.</text>
</comment>
<feature type="active site" evidence="1">
    <location>
        <position position="96"/>
    </location>
</feature>
<dbReference type="Pfam" id="PF00026">
    <property type="entry name" value="Asp"/>
    <property type="match status" value="2"/>
</dbReference>
<feature type="domain" description="Peptidase A1" evidence="4">
    <location>
        <begin position="78"/>
        <end position="420"/>
    </location>
</feature>
<dbReference type="GO" id="GO:0006508">
    <property type="term" value="P:proteolysis"/>
    <property type="evidence" value="ECO:0007669"/>
    <property type="project" value="InterPro"/>
</dbReference>
<dbReference type="PANTHER" id="PTHR47966:SF65">
    <property type="entry name" value="ASPARTIC-TYPE ENDOPEPTIDASE"/>
    <property type="match status" value="1"/>
</dbReference>
<dbReference type="PROSITE" id="PS51767">
    <property type="entry name" value="PEPTIDASE_A1"/>
    <property type="match status" value="1"/>
</dbReference>